<accession>A0A316I9Z2</accession>
<name>A0A316I9Z2_9PSEU</name>
<evidence type="ECO:0008006" key="4">
    <source>
        <dbReference type="Google" id="ProtNLM"/>
    </source>
</evidence>
<evidence type="ECO:0000313" key="2">
    <source>
        <dbReference type="EMBL" id="PWK89453.1"/>
    </source>
</evidence>
<feature type="region of interest" description="Disordered" evidence="1">
    <location>
        <begin position="387"/>
        <end position="415"/>
    </location>
</feature>
<dbReference type="RefSeq" id="WP_109634670.1">
    <property type="nucleotide sequence ID" value="NZ_QGHB01000002.1"/>
</dbReference>
<dbReference type="AlphaFoldDB" id="A0A316I9Z2"/>
<evidence type="ECO:0000256" key="1">
    <source>
        <dbReference type="SAM" id="MobiDB-lite"/>
    </source>
</evidence>
<dbReference type="EMBL" id="QGHB01000002">
    <property type="protein sequence ID" value="PWK89453.1"/>
    <property type="molecule type" value="Genomic_DNA"/>
</dbReference>
<comment type="caution">
    <text evidence="2">The sequence shown here is derived from an EMBL/GenBank/DDBJ whole genome shotgun (WGS) entry which is preliminary data.</text>
</comment>
<proteinExistence type="predicted"/>
<protein>
    <recommendedName>
        <fullName evidence="4">PPE family protein</fullName>
    </recommendedName>
</protein>
<reference evidence="2 3" key="1">
    <citation type="submission" date="2018-05" db="EMBL/GenBank/DDBJ databases">
        <title>Genomic Encyclopedia of Type Strains, Phase IV (KMG-IV): sequencing the most valuable type-strain genomes for metagenomic binning, comparative biology and taxonomic classification.</title>
        <authorList>
            <person name="Goeker M."/>
        </authorList>
    </citation>
    <scope>NUCLEOTIDE SEQUENCE [LARGE SCALE GENOMIC DNA]</scope>
    <source>
        <strain evidence="2 3">DSM 45480</strain>
    </source>
</reference>
<gene>
    <name evidence="2" type="ORF">C8D88_102726</name>
</gene>
<evidence type="ECO:0000313" key="3">
    <source>
        <dbReference type="Proteomes" id="UP000246005"/>
    </source>
</evidence>
<organism evidence="2 3">
    <name type="scientific">Lentzea atacamensis</name>
    <dbReference type="NCBI Taxonomy" id="531938"/>
    <lineage>
        <taxon>Bacteria</taxon>
        <taxon>Bacillati</taxon>
        <taxon>Actinomycetota</taxon>
        <taxon>Actinomycetes</taxon>
        <taxon>Pseudonocardiales</taxon>
        <taxon>Pseudonocardiaceae</taxon>
        <taxon>Lentzea</taxon>
    </lineage>
</organism>
<dbReference type="Proteomes" id="UP000246005">
    <property type="component" value="Unassembled WGS sequence"/>
</dbReference>
<sequence>MTFTSLKGGDDWADPDNFAGAGVFESLAQTVDSMKRLGEGDAAELGLNAAALGLDALGVFMDPVGALATAGIGWLIEHLSFLREPLDWLAGNGDKIKAAVGTWNQVSVAIAQIADEQNKAVQSQVGSWQEAAAERFRSNQSQLAVEMTAVSRSCAAVGEQVATAGTITAAVRGMLRDLVAMFIYEVIRNAIIALASSYVSLGSSIAAFSAWAVGRGAVVLGKITQQIAKLVKIVTRIAGRLKNLFAKLGDVLARLARFGKGGRGVDTPSAPYAPATPRADALSDAGKRLENWGNSRPTAGEAFDKLKQGGREFKDGYADAGNTWRNKYEEPYSQKVPSKPWQQDAVDAYTPFKPITRADGSVTPHSVPNVMDGGYQIKLGADVLRETSKQDELQSQGIPDEKKKAFERQQGYLDL</sequence>